<organism evidence="2 3">
    <name type="scientific">Prorocentrum cordatum</name>
    <dbReference type="NCBI Taxonomy" id="2364126"/>
    <lineage>
        <taxon>Eukaryota</taxon>
        <taxon>Sar</taxon>
        <taxon>Alveolata</taxon>
        <taxon>Dinophyceae</taxon>
        <taxon>Prorocentrales</taxon>
        <taxon>Prorocentraceae</taxon>
        <taxon>Prorocentrum</taxon>
    </lineage>
</organism>
<accession>A0ABN9TUM4</accession>
<dbReference type="EMBL" id="CAUYUJ010015107">
    <property type="protein sequence ID" value="CAK0849946.1"/>
    <property type="molecule type" value="Genomic_DNA"/>
</dbReference>
<evidence type="ECO:0000313" key="2">
    <source>
        <dbReference type="EMBL" id="CAK0849946.1"/>
    </source>
</evidence>
<keyword evidence="3" id="KW-1185">Reference proteome</keyword>
<evidence type="ECO:0000256" key="1">
    <source>
        <dbReference type="SAM" id="MobiDB-lite"/>
    </source>
</evidence>
<dbReference type="Proteomes" id="UP001189429">
    <property type="component" value="Unassembled WGS sequence"/>
</dbReference>
<feature type="region of interest" description="Disordered" evidence="1">
    <location>
        <begin position="1"/>
        <end position="36"/>
    </location>
</feature>
<evidence type="ECO:0000313" key="3">
    <source>
        <dbReference type="Proteomes" id="UP001189429"/>
    </source>
</evidence>
<sequence>MALAGSTPRFVFRGCSPEERDPRQTGLRARTPEVPTPVRDAIENGKGPSCFVHASRSAVTAIYYATSGTNFLDGVVVKIDLGHEALIGKVIDVSTQDGARLQGLTVENKGYTFAVMHREILVNCAVPASAIVGIFRVRLPTSFGPFNSVQDFLDEFSRNMDRKPAEDAIVTQWYGVDAFYVDEQADRYHFSNRCFYCEPRAEGVPGEAPQKALRACKMCLMRGASEFLLQEPPQQQPPQQAQPQTRTYYITRTGKKFHVRADCDGLRNAARILSTNERHPLNLQGKRLSPCNLCAR</sequence>
<proteinExistence type="predicted"/>
<protein>
    <submittedName>
        <fullName evidence="2">Uncharacterized protein</fullName>
    </submittedName>
</protein>
<gene>
    <name evidence="2" type="ORF">PCOR1329_LOCUS42514</name>
</gene>
<name>A0ABN9TUM4_9DINO</name>
<reference evidence="2" key="1">
    <citation type="submission" date="2023-10" db="EMBL/GenBank/DDBJ databases">
        <authorList>
            <person name="Chen Y."/>
            <person name="Shah S."/>
            <person name="Dougan E. K."/>
            <person name="Thang M."/>
            <person name="Chan C."/>
        </authorList>
    </citation>
    <scope>NUCLEOTIDE SEQUENCE [LARGE SCALE GENOMIC DNA]</scope>
</reference>
<comment type="caution">
    <text evidence="2">The sequence shown here is derived from an EMBL/GenBank/DDBJ whole genome shotgun (WGS) entry which is preliminary data.</text>
</comment>